<dbReference type="FunFam" id="1.20.1560.10:FF:000013">
    <property type="entry name" value="ABC transporter C family member 2"/>
    <property type="match status" value="1"/>
</dbReference>
<keyword evidence="5" id="KW-0547">Nucleotide-binding</keyword>
<evidence type="ECO:0000256" key="6">
    <source>
        <dbReference type="ARBA" id="ARBA00022840"/>
    </source>
</evidence>
<dbReference type="GO" id="GO:0005524">
    <property type="term" value="F:ATP binding"/>
    <property type="evidence" value="ECO:0007669"/>
    <property type="project" value="UniProtKB-KW"/>
</dbReference>
<comment type="caution">
    <text evidence="11">The sequence shown here is derived from an EMBL/GenBank/DDBJ whole genome shotgun (WGS) entry which is preliminary data.</text>
</comment>
<name>A0A4D9EQ41_9SAUR</name>
<evidence type="ECO:0000256" key="4">
    <source>
        <dbReference type="ARBA" id="ARBA00022737"/>
    </source>
</evidence>
<keyword evidence="12" id="KW-1185">Reference proteome</keyword>
<keyword evidence="3 9" id="KW-0812">Transmembrane</keyword>
<evidence type="ECO:0000256" key="5">
    <source>
        <dbReference type="ARBA" id="ARBA00022741"/>
    </source>
</evidence>
<reference evidence="11 12" key="1">
    <citation type="submission" date="2019-04" db="EMBL/GenBank/DDBJ databases">
        <title>Draft genome of the big-headed turtle Platysternon megacephalum.</title>
        <authorList>
            <person name="Gong S."/>
        </authorList>
    </citation>
    <scope>NUCLEOTIDE SEQUENCE [LARGE SCALE GENOMIC DNA]</scope>
    <source>
        <strain evidence="11">DO16091913</strain>
        <tissue evidence="11">Muscle</tissue>
    </source>
</reference>
<dbReference type="GO" id="GO:0140359">
    <property type="term" value="F:ABC-type transporter activity"/>
    <property type="evidence" value="ECO:0007669"/>
    <property type="project" value="InterPro"/>
</dbReference>
<dbReference type="GO" id="GO:0016020">
    <property type="term" value="C:membrane"/>
    <property type="evidence" value="ECO:0007669"/>
    <property type="project" value="UniProtKB-SubCell"/>
</dbReference>
<evidence type="ECO:0000256" key="2">
    <source>
        <dbReference type="ARBA" id="ARBA00022448"/>
    </source>
</evidence>
<dbReference type="Pfam" id="PF00664">
    <property type="entry name" value="ABC_membrane"/>
    <property type="match status" value="1"/>
</dbReference>
<evidence type="ECO:0000256" key="8">
    <source>
        <dbReference type="ARBA" id="ARBA00023136"/>
    </source>
</evidence>
<evidence type="ECO:0000256" key="9">
    <source>
        <dbReference type="SAM" id="Phobius"/>
    </source>
</evidence>
<proteinExistence type="predicted"/>
<evidence type="ECO:0000313" key="11">
    <source>
        <dbReference type="EMBL" id="TFK09292.1"/>
    </source>
</evidence>
<feature type="transmembrane region" description="Helical" evidence="9">
    <location>
        <begin position="149"/>
        <end position="168"/>
    </location>
</feature>
<dbReference type="CDD" id="cd18605">
    <property type="entry name" value="ABC_6TM_MRP7_D2_like"/>
    <property type="match status" value="1"/>
</dbReference>
<comment type="subcellular location">
    <subcellularLocation>
        <location evidence="1">Membrane</location>
        <topology evidence="1">Multi-pass membrane protein</topology>
    </subcellularLocation>
</comment>
<evidence type="ECO:0000256" key="7">
    <source>
        <dbReference type="ARBA" id="ARBA00022989"/>
    </source>
</evidence>
<dbReference type="STRING" id="55544.A0A4D9EQ41"/>
<feature type="domain" description="ABC transmembrane type-1" evidence="10">
    <location>
        <begin position="121"/>
        <end position="318"/>
    </location>
</feature>
<accession>A0A4D9EQ41</accession>
<dbReference type="AlphaFoldDB" id="A0A4D9EQ41"/>
<dbReference type="Gene3D" id="1.20.1560.10">
    <property type="entry name" value="ABC transporter type 1, transmembrane domain"/>
    <property type="match status" value="1"/>
</dbReference>
<feature type="transmembrane region" description="Helical" evidence="9">
    <location>
        <begin position="174"/>
        <end position="193"/>
    </location>
</feature>
<protein>
    <submittedName>
        <fullName evidence="11">24-hydroxycholesterol 7-alpha-hydroxylase-like</fullName>
    </submittedName>
</protein>
<dbReference type="PANTHER" id="PTHR24223:SF330">
    <property type="entry name" value="ATP-BINDING CASSETTE SUB-FAMILY C MEMBER 10"/>
    <property type="match status" value="1"/>
</dbReference>
<dbReference type="PANTHER" id="PTHR24223">
    <property type="entry name" value="ATP-BINDING CASSETTE SUB-FAMILY C"/>
    <property type="match status" value="1"/>
</dbReference>
<dbReference type="InterPro" id="IPR050173">
    <property type="entry name" value="ABC_transporter_C-like"/>
</dbReference>
<evidence type="ECO:0000259" key="10">
    <source>
        <dbReference type="PROSITE" id="PS50929"/>
    </source>
</evidence>
<dbReference type="OrthoDB" id="6500128at2759"/>
<keyword evidence="2" id="KW-0813">Transport</keyword>
<keyword evidence="8 9" id="KW-0472">Membrane</keyword>
<keyword evidence="4" id="KW-0677">Repeat</keyword>
<gene>
    <name evidence="11" type="ORF">DR999_PMT07743</name>
</gene>
<dbReference type="Proteomes" id="UP000297703">
    <property type="component" value="Unassembled WGS sequence"/>
</dbReference>
<dbReference type="InterPro" id="IPR036640">
    <property type="entry name" value="ABC1_TM_sf"/>
</dbReference>
<sequence>MPASQLSTASGTLKPPHCEGDWLCLVRCVLLLGIGDAHSIRAPPHWGGEGFGVWVCWASAGWKFLPGPCSVLLLSGHSEWWLLAGPPASQALTPGALLPLQGCPSPVWLLPLWFPCCQATVTFFDITPTGRILNRFSSDLYCVDDSLPFILNIFLANVFGLLGMLVMITYGLPWIGLILLPLAALYFSIQRYYRRTSRELKRLYSLTLSPIYTHFSETLTGLSIIRATRATDRFEAENQLRLEQNQRCLFASNTAMQWLDIRLQMIGVAVVTAIAGIAIIQHQRQLGNPGLVGLALSYALSVTNLLSGLISSFTQTETMMVSVERAEEYSTDIPIEPQEQLVQVKLLT</sequence>
<keyword evidence="7 9" id="KW-1133">Transmembrane helix</keyword>
<dbReference type="EMBL" id="QXTE01000055">
    <property type="protein sequence ID" value="TFK09292.1"/>
    <property type="molecule type" value="Genomic_DNA"/>
</dbReference>
<feature type="transmembrane region" description="Helical" evidence="9">
    <location>
        <begin position="292"/>
        <end position="310"/>
    </location>
</feature>
<evidence type="ECO:0000313" key="12">
    <source>
        <dbReference type="Proteomes" id="UP000297703"/>
    </source>
</evidence>
<organism evidence="11 12">
    <name type="scientific">Platysternon megacephalum</name>
    <name type="common">big-headed turtle</name>
    <dbReference type="NCBI Taxonomy" id="55544"/>
    <lineage>
        <taxon>Eukaryota</taxon>
        <taxon>Metazoa</taxon>
        <taxon>Chordata</taxon>
        <taxon>Craniata</taxon>
        <taxon>Vertebrata</taxon>
        <taxon>Euteleostomi</taxon>
        <taxon>Archelosauria</taxon>
        <taxon>Testudinata</taxon>
        <taxon>Testudines</taxon>
        <taxon>Cryptodira</taxon>
        <taxon>Durocryptodira</taxon>
        <taxon>Testudinoidea</taxon>
        <taxon>Platysternidae</taxon>
        <taxon>Platysternon</taxon>
    </lineage>
</organism>
<dbReference type="InterPro" id="IPR011527">
    <property type="entry name" value="ABC1_TM_dom"/>
</dbReference>
<dbReference type="SUPFAM" id="SSF90123">
    <property type="entry name" value="ABC transporter transmembrane region"/>
    <property type="match status" value="1"/>
</dbReference>
<dbReference type="PROSITE" id="PS50929">
    <property type="entry name" value="ABC_TM1F"/>
    <property type="match status" value="1"/>
</dbReference>
<feature type="transmembrane region" description="Helical" evidence="9">
    <location>
        <begin position="261"/>
        <end position="280"/>
    </location>
</feature>
<reference evidence="11 12" key="2">
    <citation type="submission" date="2019-04" db="EMBL/GenBank/DDBJ databases">
        <title>The genome sequence of big-headed turtle.</title>
        <authorList>
            <person name="Gong S."/>
        </authorList>
    </citation>
    <scope>NUCLEOTIDE SEQUENCE [LARGE SCALE GENOMIC DNA]</scope>
    <source>
        <strain evidence="11">DO16091913</strain>
        <tissue evidence="11">Muscle</tissue>
    </source>
</reference>
<keyword evidence="6" id="KW-0067">ATP-binding</keyword>
<evidence type="ECO:0000256" key="3">
    <source>
        <dbReference type="ARBA" id="ARBA00022692"/>
    </source>
</evidence>
<evidence type="ECO:0000256" key="1">
    <source>
        <dbReference type="ARBA" id="ARBA00004141"/>
    </source>
</evidence>